<reference evidence="1 2" key="1">
    <citation type="journal article" date="2018" name="Sci. Rep.">
        <title>Genomic diversity and distribution of Bifidobacterium longum subsp. longum across the human lifespan.</title>
        <authorList>
            <person name="Odamaki T."/>
            <person name="Bottacini F."/>
            <person name="Kato K."/>
            <person name="Mitsuyama E."/>
            <person name="Yoshida K."/>
            <person name="Horigome A."/>
            <person name="Xiao J.Z."/>
            <person name="van Sinderen D."/>
        </authorList>
    </citation>
    <scope>NUCLEOTIDE SEQUENCE [LARGE SCALE GENOMIC DNA]</scope>
    <source>
        <strain evidence="1 2">MCC10070</strain>
    </source>
</reference>
<dbReference type="AlphaFoldDB" id="A0A4R0TQS3"/>
<evidence type="ECO:0000313" key="1">
    <source>
        <dbReference type="EMBL" id="TCE88254.1"/>
    </source>
</evidence>
<protein>
    <submittedName>
        <fullName evidence="1">Uncharacterized protein</fullName>
    </submittedName>
</protein>
<dbReference type="Proteomes" id="UP000291814">
    <property type="component" value="Unassembled WGS sequence"/>
</dbReference>
<dbReference type="EMBL" id="SHRR01000003">
    <property type="protein sequence ID" value="TCE88254.1"/>
    <property type="molecule type" value="Genomic_DNA"/>
</dbReference>
<evidence type="ECO:0000313" key="2">
    <source>
        <dbReference type="Proteomes" id="UP000291814"/>
    </source>
</evidence>
<organism evidence="1 2">
    <name type="scientific">Bifidobacterium longum subsp. longum</name>
    <dbReference type="NCBI Taxonomy" id="1679"/>
    <lineage>
        <taxon>Bacteria</taxon>
        <taxon>Bacillati</taxon>
        <taxon>Actinomycetota</taxon>
        <taxon>Actinomycetes</taxon>
        <taxon>Bifidobacteriales</taxon>
        <taxon>Bifidobacteriaceae</taxon>
        <taxon>Bifidobacterium</taxon>
    </lineage>
</organism>
<proteinExistence type="predicted"/>
<sequence>MFLDWGDGWVAVNDHDNDVAALDGFSIQWGTDGIDQQPDPSVMTFRLRDSTGWLTGRALTLAGARVLVQISAQPTWGMLRDDMGAWSAQRMRLDAMHQAYTPGNPSGKSSAATTLFDGLVQNGGEARPRGDGWLLELSASSRMILWKRLQKQGPVSSDARYTGLHWVGTMAERLTELNRRAREADAPQANANGLDATASVAPYRTDDYPSQLTLLHRLYAHSRMWPIWYEYTDHDASRLDYMPFGAPASIGIDDTARLTVTDWTGETLDGLDAADIITDDDQTIIIPEPVTQITIQGNTAKSKDGALEFDDHDTDFTGLGKLPANLTITQSSISAESDVVSADNSDGVWGRAGGTVWTPSDDEREAFAQLLVSMDRRLRPDTIVFDSRKLDPATHARLYLTASSGPLVIQGSIASRLAGADAKPASGGAWASTGGTLTYQWSNGRPRLRNEVTLWPLPVAAETAITWASMGAWPAIWRQCALTLAELSLVTRYQQPTTITEEP</sequence>
<accession>A0A4R0TQS3</accession>
<name>A0A4R0TQS3_BIFLL</name>
<comment type="caution">
    <text evidence="1">The sequence shown here is derived from an EMBL/GenBank/DDBJ whole genome shotgun (WGS) entry which is preliminary data.</text>
</comment>
<gene>
    <name evidence="1" type="ORF">MCC10070_0219</name>
</gene>